<proteinExistence type="inferred from homology"/>
<comment type="caution">
    <text evidence="3">The sequence shown here is derived from an EMBL/GenBank/DDBJ whole genome shotgun (WGS) entry which is preliminary data.</text>
</comment>
<evidence type="ECO:0000259" key="2">
    <source>
        <dbReference type="Pfam" id="PF00582"/>
    </source>
</evidence>
<dbReference type="InterPro" id="IPR006015">
    <property type="entry name" value="Universal_stress_UspA"/>
</dbReference>
<gene>
    <name evidence="3" type="ORF">ACFQ11_02185</name>
</gene>
<dbReference type="Proteomes" id="UP001596972">
    <property type="component" value="Unassembled WGS sequence"/>
</dbReference>
<dbReference type="SUPFAM" id="SSF52402">
    <property type="entry name" value="Adenine nucleotide alpha hydrolases-like"/>
    <property type="match status" value="2"/>
</dbReference>
<accession>A0ABW3EJM5</accession>
<dbReference type="EMBL" id="JBHTJA010000002">
    <property type="protein sequence ID" value="MFD0899191.1"/>
    <property type="molecule type" value="Genomic_DNA"/>
</dbReference>
<sequence>MSVTETIVVGVDGSASSERALRWAAAEAARWGMPLRVVHVAVPWIRTLPSRLLPSLERPSTGHGERILERARGLVSKQHPDVPVEARLAHAETVAAGLPPLAEGAYELVLGSRGLGGFSGLLLGSTGLRLAGHVPGPVIIVRGPEERPSGEVVAGLDLKEDPAPVLEYAFAAASARGARVRAVHAWRPAPLAVEAGVDLQAVRRAHREHLTELLAPWRERRPGIGVVEDDFISHPVDALIGASAHADLVVVGTRGRSGPALGSVSHGVVHYAHCPVAVVRPRKA</sequence>
<organism evidence="3 4">
    <name type="scientific">Actinomadura sediminis</name>
    <dbReference type="NCBI Taxonomy" id="1038904"/>
    <lineage>
        <taxon>Bacteria</taxon>
        <taxon>Bacillati</taxon>
        <taxon>Actinomycetota</taxon>
        <taxon>Actinomycetes</taxon>
        <taxon>Streptosporangiales</taxon>
        <taxon>Thermomonosporaceae</taxon>
        <taxon>Actinomadura</taxon>
    </lineage>
</organism>
<dbReference type="InterPro" id="IPR006016">
    <property type="entry name" value="UspA"/>
</dbReference>
<dbReference type="Pfam" id="PF00582">
    <property type="entry name" value="Usp"/>
    <property type="match status" value="2"/>
</dbReference>
<dbReference type="RefSeq" id="WP_378296012.1">
    <property type="nucleotide sequence ID" value="NZ_JBHTJA010000002.1"/>
</dbReference>
<dbReference type="PANTHER" id="PTHR46268:SF6">
    <property type="entry name" value="UNIVERSAL STRESS PROTEIN UP12"/>
    <property type="match status" value="1"/>
</dbReference>
<evidence type="ECO:0000256" key="1">
    <source>
        <dbReference type="ARBA" id="ARBA00008791"/>
    </source>
</evidence>
<dbReference type="PRINTS" id="PR01438">
    <property type="entry name" value="UNVRSLSTRESS"/>
</dbReference>
<reference evidence="4" key="1">
    <citation type="journal article" date="2019" name="Int. J. Syst. Evol. Microbiol.">
        <title>The Global Catalogue of Microorganisms (GCM) 10K type strain sequencing project: providing services to taxonomists for standard genome sequencing and annotation.</title>
        <authorList>
            <consortium name="The Broad Institute Genomics Platform"/>
            <consortium name="The Broad Institute Genome Sequencing Center for Infectious Disease"/>
            <person name="Wu L."/>
            <person name="Ma J."/>
        </authorList>
    </citation>
    <scope>NUCLEOTIDE SEQUENCE [LARGE SCALE GENOMIC DNA]</scope>
    <source>
        <strain evidence="4">JCM 31202</strain>
    </source>
</reference>
<dbReference type="PANTHER" id="PTHR46268">
    <property type="entry name" value="STRESS RESPONSE PROTEIN NHAX"/>
    <property type="match status" value="1"/>
</dbReference>
<keyword evidence="4" id="KW-1185">Reference proteome</keyword>
<evidence type="ECO:0000313" key="3">
    <source>
        <dbReference type="EMBL" id="MFD0899191.1"/>
    </source>
</evidence>
<evidence type="ECO:0000313" key="4">
    <source>
        <dbReference type="Proteomes" id="UP001596972"/>
    </source>
</evidence>
<dbReference type="Gene3D" id="3.40.50.620">
    <property type="entry name" value="HUPs"/>
    <property type="match status" value="2"/>
</dbReference>
<feature type="domain" description="UspA" evidence="2">
    <location>
        <begin position="5"/>
        <end position="142"/>
    </location>
</feature>
<comment type="similarity">
    <text evidence="1">Belongs to the universal stress protein A family.</text>
</comment>
<dbReference type="InterPro" id="IPR014729">
    <property type="entry name" value="Rossmann-like_a/b/a_fold"/>
</dbReference>
<name>A0ABW3EJM5_9ACTN</name>
<feature type="domain" description="UspA" evidence="2">
    <location>
        <begin position="152"/>
        <end position="280"/>
    </location>
</feature>
<protein>
    <submittedName>
        <fullName evidence="3">Universal stress protein</fullName>
    </submittedName>
</protein>